<evidence type="ECO:0000313" key="1">
    <source>
        <dbReference type="EMBL" id="CAB4127721.1"/>
    </source>
</evidence>
<evidence type="ECO:0000313" key="2">
    <source>
        <dbReference type="EMBL" id="CAB4134172.1"/>
    </source>
</evidence>
<organism evidence="1">
    <name type="scientific">uncultured Caudovirales phage</name>
    <dbReference type="NCBI Taxonomy" id="2100421"/>
    <lineage>
        <taxon>Viruses</taxon>
        <taxon>Duplodnaviria</taxon>
        <taxon>Heunggongvirae</taxon>
        <taxon>Uroviricota</taxon>
        <taxon>Caudoviricetes</taxon>
        <taxon>Peduoviridae</taxon>
        <taxon>Maltschvirus</taxon>
        <taxon>Maltschvirus maltsch</taxon>
    </lineage>
</organism>
<gene>
    <name evidence="2" type="ORF">UFOVP268_25</name>
    <name evidence="1" type="ORF">UFOVP97_7</name>
</gene>
<proteinExistence type="predicted"/>
<reference evidence="1" key="1">
    <citation type="submission" date="2020-04" db="EMBL/GenBank/DDBJ databases">
        <authorList>
            <person name="Chiriac C."/>
            <person name="Salcher M."/>
            <person name="Ghai R."/>
            <person name="Kavagutti S V."/>
        </authorList>
    </citation>
    <scope>NUCLEOTIDE SEQUENCE</scope>
</reference>
<protein>
    <submittedName>
        <fullName evidence="1">Uncharacterized protein</fullName>
    </submittedName>
</protein>
<dbReference type="EMBL" id="LR796216">
    <property type="protein sequence ID" value="CAB4127721.1"/>
    <property type="molecule type" value="Genomic_DNA"/>
</dbReference>
<name>A0A6J5L024_9CAUD</name>
<sequence>MKKIEIEVSDETYQVLQYMAVDEKISIEEIAVDSIKNNDFFACEEIEYERYLACKETKDTCEGYHHHLLEIIELPHQLVDGILGIPNEELEVLETIKKNRTIVSSDLENEML</sequence>
<dbReference type="EMBL" id="LR796286">
    <property type="protein sequence ID" value="CAB4134172.1"/>
    <property type="molecule type" value="Genomic_DNA"/>
</dbReference>
<accession>A0A6J5L024</accession>